<dbReference type="SUPFAM" id="SSF47060">
    <property type="entry name" value="S15/NS1 RNA-binding domain"/>
    <property type="match status" value="1"/>
</dbReference>
<name>A0A4V2MVF1_9APHY</name>
<dbReference type="SMART" id="SM01387">
    <property type="entry name" value="Ribosomal_S15"/>
    <property type="match status" value="1"/>
</dbReference>
<dbReference type="HAMAP" id="MF_01343_B">
    <property type="entry name" value="Ribosomal_uS15_B"/>
    <property type="match status" value="1"/>
</dbReference>
<keyword evidence="2" id="KW-0689">Ribosomal protein</keyword>
<dbReference type="InterPro" id="IPR005290">
    <property type="entry name" value="Ribosomal_uS15_bac-type"/>
</dbReference>
<dbReference type="Gene3D" id="1.10.287.10">
    <property type="entry name" value="S15/NS1, RNA-binding"/>
    <property type="match status" value="1"/>
</dbReference>
<dbReference type="GO" id="GO:0005840">
    <property type="term" value="C:ribosome"/>
    <property type="evidence" value="ECO:0007669"/>
    <property type="project" value="UniProtKB-KW"/>
</dbReference>
<dbReference type="InterPro" id="IPR000589">
    <property type="entry name" value="Ribosomal_uS15"/>
</dbReference>
<gene>
    <name evidence="5" type="ORF">EIP91_007230</name>
</gene>
<dbReference type="AlphaFoldDB" id="A0A4V2MVF1"/>
<feature type="coiled-coil region" evidence="4">
    <location>
        <begin position="78"/>
        <end position="105"/>
    </location>
</feature>
<dbReference type="Proteomes" id="UP000292702">
    <property type="component" value="Unassembled WGS sequence"/>
</dbReference>
<dbReference type="Pfam" id="PF00312">
    <property type="entry name" value="Ribosomal_S15"/>
    <property type="match status" value="1"/>
</dbReference>
<dbReference type="OrthoDB" id="441444at2759"/>
<evidence type="ECO:0000256" key="3">
    <source>
        <dbReference type="ARBA" id="ARBA00023274"/>
    </source>
</evidence>
<proteinExistence type="inferred from homology"/>
<accession>A0A4V2MVF1</accession>
<dbReference type="EMBL" id="RWJN01000393">
    <property type="protein sequence ID" value="TCD62197.1"/>
    <property type="molecule type" value="Genomic_DNA"/>
</dbReference>
<dbReference type="NCBIfam" id="TIGR00952">
    <property type="entry name" value="S15_bact"/>
    <property type="match status" value="1"/>
</dbReference>
<keyword evidence="3" id="KW-0687">Ribonucleoprotein</keyword>
<dbReference type="PANTHER" id="PTHR23321:SF26">
    <property type="entry name" value="SMALL RIBOSOMAL SUBUNIT PROTEIN US15M"/>
    <property type="match status" value="1"/>
</dbReference>
<evidence type="ECO:0000313" key="6">
    <source>
        <dbReference type="Proteomes" id="UP000292702"/>
    </source>
</evidence>
<dbReference type="PANTHER" id="PTHR23321">
    <property type="entry name" value="RIBOSOMAL PROTEIN S15, BACTERIAL AND ORGANELLAR"/>
    <property type="match status" value="1"/>
</dbReference>
<organism evidence="5 6">
    <name type="scientific">Steccherinum ochraceum</name>
    <dbReference type="NCBI Taxonomy" id="92696"/>
    <lineage>
        <taxon>Eukaryota</taxon>
        <taxon>Fungi</taxon>
        <taxon>Dikarya</taxon>
        <taxon>Basidiomycota</taxon>
        <taxon>Agaricomycotina</taxon>
        <taxon>Agaricomycetes</taxon>
        <taxon>Polyporales</taxon>
        <taxon>Steccherinaceae</taxon>
        <taxon>Steccherinum</taxon>
    </lineage>
</organism>
<dbReference type="STRING" id="92696.A0A4V2MVF1"/>
<evidence type="ECO:0000256" key="1">
    <source>
        <dbReference type="ARBA" id="ARBA00008434"/>
    </source>
</evidence>
<dbReference type="GO" id="GO:1990904">
    <property type="term" value="C:ribonucleoprotein complex"/>
    <property type="evidence" value="ECO:0007669"/>
    <property type="project" value="UniProtKB-KW"/>
</dbReference>
<dbReference type="InterPro" id="IPR009068">
    <property type="entry name" value="uS15_NS1_RNA-bd_sf"/>
</dbReference>
<sequence length="317" mass="35296">MINGIFRAFIRVSALRQSVPTGSRAGCRRLPRDDFAGRGRAMLRSTFTHITQASRAVASSSSKPLGQQLHTSAPLCIASERRRQIRGAKQRAQEKRREVGEMQGKAHVVLGHKPGDEAKWTDSELAKVIITEEQILAAPLPSSQEALSPPDFANYGIGEKEKGLLFDVLPDLSWQTKILFQSQGTHHSLNQASSHEMMEVLRARTFSSLVDLRNANAAGIAVENKKRIVAAFSRPGKPGDTGLPEVQAAILTYRIRNVWNHLSKNRKDVMTRRNLRQLVHQRAKILKYLKRLDRDRHAAVLGRLGLEAESVDGELLV</sequence>
<evidence type="ECO:0000256" key="4">
    <source>
        <dbReference type="SAM" id="Coils"/>
    </source>
</evidence>
<dbReference type="GO" id="GO:0003735">
    <property type="term" value="F:structural constituent of ribosome"/>
    <property type="evidence" value="ECO:0007669"/>
    <property type="project" value="InterPro"/>
</dbReference>
<comment type="similarity">
    <text evidence="1">Belongs to the universal ribosomal protein uS15 family.</text>
</comment>
<dbReference type="GO" id="GO:0005737">
    <property type="term" value="C:cytoplasm"/>
    <property type="evidence" value="ECO:0007669"/>
    <property type="project" value="UniProtKB-ARBA"/>
</dbReference>
<keyword evidence="4" id="KW-0175">Coiled coil</keyword>
<evidence type="ECO:0000256" key="2">
    <source>
        <dbReference type="ARBA" id="ARBA00022980"/>
    </source>
</evidence>
<keyword evidence="6" id="KW-1185">Reference proteome</keyword>
<reference evidence="5 6" key="1">
    <citation type="submission" date="2018-11" db="EMBL/GenBank/DDBJ databases">
        <title>Genome assembly of Steccherinum ochraceum LE-BIN_3174, the white-rot fungus of the Steccherinaceae family (The Residual Polyporoid clade, Polyporales, Basidiomycota).</title>
        <authorList>
            <person name="Fedorova T.V."/>
            <person name="Glazunova O.A."/>
            <person name="Landesman E.O."/>
            <person name="Moiseenko K.V."/>
            <person name="Psurtseva N.V."/>
            <person name="Savinova O.S."/>
            <person name="Shakhova N.V."/>
            <person name="Tyazhelova T.V."/>
            <person name="Vasina D.V."/>
        </authorList>
    </citation>
    <scope>NUCLEOTIDE SEQUENCE [LARGE SCALE GENOMIC DNA]</scope>
    <source>
        <strain evidence="5 6">LE-BIN_3174</strain>
    </source>
</reference>
<dbReference type="PROSITE" id="PS00362">
    <property type="entry name" value="RIBOSOMAL_S15"/>
    <property type="match status" value="1"/>
</dbReference>
<dbReference type="GO" id="GO:0006412">
    <property type="term" value="P:translation"/>
    <property type="evidence" value="ECO:0007669"/>
    <property type="project" value="InterPro"/>
</dbReference>
<protein>
    <submittedName>
        <fullName evidence="5">Uncharacterized protein</fullName>
    </submittedName>
</protein>
<evidence type="ECO:0000313" key="5">
    <source>
        <dbReference type="EMBL" id="TCD62197.1"/>
    </source>
</evidence>
<comment type="caution">
    <text evidence="5">The sequence shown here is derived from an EMBL/GenBank/DDBJ whole genome shotgun (WGS) entry which is preliminary data.</text>
</comment>
<dbReference type="CDD" id="cd00353">
    <property type="entry name" value="Ribosomal_S15p_S13e"/>
    <property type="match status" value="1"/>
</dbReference>